<organism evidence="4">
    <name type="scientific">Drosophila rhopaloa</name>
    <name type="common">Fruit fly</name>
    <dbReference type="NCBI Taxonomy" id="1041015"/>
    <lineage>
        <taxon>Eukaryota</taxon>
        <taxon>Metazoa</taxon>
        <taxon>Ecdysozoa</taxon>
        <taxon>Arthropoda</taxon>
        <taxon>Hexapoda</taxon>
        <taxon>Insecta</taxon>
        <taxon>Pterygota</taxon>
        <taxon>Neoptera</taxon>
        <taxon>Endopterygota</taxon>
        <taxon>Diptera</taxon>
        <taxon>Brachycera</taxon>
        <taxon>Muscomorpha</taxon>
        <taxon>Ephydroidea</taxon>
        <taxon>Drosophilidae</taxon>
        <taxon>Drosophila</taxon>
        <taxon>Sophophora</taxon>
    </lineage>
</organism>
<keyword evidence="3" id="KW-1185">Reference proteome</keyword>
<sequence length="100" mass="11352">MDVKQQLERQDVNQDGGEVATGSKDLELVEHGDDLSRNSSLTTVCSTFPLTARIDSYHCWQPMDSKIGEKDTMDRELDSEKERKMQLAMSMPLTFEVTQP</sequence>
<feature type="compositionally biased region" description="Basic and acidic residues" evidence="1">
    <location>
        <begin position="1"/>
        <end position="12"/>
    </location>
</feature>
<evidence type="ECO:0000313" key="3">
    <source>
        <dbReference type="Proteomes" id="UP001652680"/>
    </source>
</evidence>
<evidence type="ECO:0000256" key="1">
    <source>
        <dbReference type="SAM" id="MobiDB-lite"/>
    </source>
</evidence>
<accession>A0A6P4FH11</accession>
<dbReference type="RefSeq" id="XP_016986633.1">
    <property type="nucleotide sequence ID" value="XM_017131144.1"/>
</dbReference>
<dbReference type="GeneID" id="108049816"/>
<reference evidence="4" key="2">
    <citation type="submission" date="2025-04" db="UniProtKB">
        <authorList>
            <consortium name="RefSeq"/>
        </authorList>
    </citation>
    <scope>IDENTIFICATION</scope>
</reference>
<evidence type="ECO:0000313" key="2">
    <source>
        <dbReference type="EnsemblMetazoa" id="XP_016986633.1"/>
    </source>
</evidence>
<dbReference type="OrthoDB" id="7872181at2759"/>
<dbReference type="AlphaFoldDB" id="A0A6P4FH11"/>
<reference evidence="2" key="3">
    <citation type="submission" date="2025-05" db="UniProtKB">
        <authorList>
            <consortium name="EnsemblMetazoa"/>
        </authorList>
    </citation>
    <scope>IDENTIFICATION</scope>
</reference>
<dbReference type="EnsemblMetazoa" id="XM_017131144.2">
    <property type="protein sequence ID" value="XP_016986633.1"/>
    <property type="gene ID" value="LOC108049816"/>
</dbReference>
<gene>
    <name evidence="4" type="primary">LOC108049816</name>
    <name evidence="2" type="synonym">108049816</name>
</gene>
<reference evidence="3" key="1">
    <citation type="journal article" date="2021" name="Elife">
        <title>Highly contiguous assemblies of 101 drosophilid genomes.</title>
        <authorList>
            <person name="Kim B.Y."/>
            <person name="Wang J.R."/>
            <person name="Miller D.E."/>
            <person name="Barmina O."/>
            <person name="Delaney E."/>
            <person name="Thompson A."/>
            <person name="Comeault A.A."/>
            <person name="Peede D."/>
            <person name="D'Agostino E.R."/>
            <person name="Pelaez J."/>
            <person name="Aguilar J.M."/>
            <person name="Haji D."/>
            <person name="Matsunaga T."/>
            <person name="Armstrong E.E."/>
            <person name="Zych M."/>
            <person name="Ogawa Y."/>
            <person name="Stamenkovic-Radak M."/>
            <person name="Jelic M."/>
            <person name="Veselinovic M.S."/>
            <person name="Tanaskovic M."/>
            <person name="Eric P."/>
            <person name="Gao J.J."/>
            <person name="Katoh T.K."/>
            <person name="Toda M.J."/>
            <person name="Watabe H."/>
            <person name="Watada M."/>
            <person name="Davis J.S."/>
            <person name="Moyle L.C."/>
            <person name="Manoli G."/>
            <person name="Bertolini E."/>
            <person name="Kostal V."/>
            <person name="Hawley R.S."/>
            <person name="Takahashi A."/>
            <person name="Jones C.D."/>
            <person name="Price D.K."/>
            <person name="Whiteman N."/>
            <person name="Kopp A."/>
            <person name="Matute D.R."/>
            <person name="Petrov D.A."/>
        </authorList>
    </citation>
    <scope>NUCLEOTIDE SEQUENCE [LARGE SCALE GENOMIC DNA]</scope>
</reference>
<protein>
    <submittedName>
        <fullName evidence="4">Uncharacterized protein LOC108049816</fullName>
    </submittedName>
</protein>
<dbReference type="OMA" id="ESYHHWQ"/>
<feature type="region of interest" description="Disordered" evidence="1">
    <location>
        <begin position="1"/>
        <end position="24"/>
    </location>
</feature>
<proteinExistence type="predicted"/>
<evidence type="ECO:0000313" key="4">
    <source>
        <dbReference type="RefSeq" id="XP_016986633.1"/>
    </source>
</evidence>
<dbReference type="Proteomes" id="UP001652680">
    <property type="component" value="Unassembled WGS sequence"/>
</dbReference>
<name>A0A6P4FH11_DRORH</name>